<protein>
    <submittedName>
        <fullName evidence="6">Efflux RND transporter periplasmic adaptor subunit</fullName>
    </submittedName>
</protein>
<evidence type="ECO:0000313" key="6">
    <source>
        <dbReference type="EMBL" id="NDV14226.1"/>
    </source>
</evidence>
<dbReference type="InterPro" id="IPR058627">
    <property type="entry name" value="MdtA-like_C"/>
</dbReference>
<proteinExistence type="inferred from homology"/>
<comment type="caution">
    <text evidence="6">The sequence shown here is derived from an EMBL/GenBank/DDBJ whole genome shotgun (WGS) entry which is preliminary data.</text>
</comment>
<dbReference type="GO" id="GO:1990281">
    <property type="term" value="C:efflux pump complex"/>
    <property type="evidence" value="ECO:0007669"/>
    <property type="project" value="TreeGrafter"/>
</dbReference>
<dbReference type="Gene3D" id="2.40.30.170">
    <property type="match status" value="1"/>
</dbReference>
<keyword evidence="7" id="KW-1185">Reference proteome</keyword>
<dbReference type="InterPro" id="IPR006143">
    <property type="entry name" value="RND_pump_MFP"/>
</dbReference>
<dbReference type="Pfam" id="PF25973">
    <property type="entry name" value="BSH_CzcB"/>
    <property type="match status" value="1"/>
</dbReference>
<comment type="similarity">
    <text evidence="1">Belongs to the membrane fusion protein (MFP) (TC 8.A.1) family.</text>
</comment>
<dbReference type="PANTHER" id="PTHR30469">
    <property type="entry name" value="MULTIDRUG RESISTANCE PROTEIN MDTA"/>
    <property type="match status" value="1"/>
</dbReference>
<dbReference type="Pfam" id="PF25967">
    <property type="entry name" value="RND-MFP_C"/>
    <property type="match status" value="1"/>
</dbReference>
<dbReference type="GO" id="GO:0015562">
    <property type="term" value="F:efflux transmembrane transporter activity"/>
    <property type="evidence" value="ECO:0007669"/>
    <property type="project" value="TreeGrafter"/>
</dbReference>
<reference evidence="6 7" key="1">
    <citation type="submission" date="2020-02" db="EMBL/GenBank/DDBJ databases">
        <authorList>
            <person name="Yang Z."/>
        </authorList>
    </citation>
    <scope>NUCLEOTIDE SEQUENCE [LARGE SCALE GENOMIC DNA]</scope>
    <source>
        <strain evidence="6 7">HX-7-9</strain>
    </source>
</reference>
<gene>
    <name evidence="6" type="ORF">GZH52_15760</name>
</gene>
<feature type="domain" description="CusB-like beta-barrel" evidence="3">
    <location>
        <begin position="206"/>
        <end position="278"/>
    </location>
</feature>
<dbReference type="Gene3D" id="1.10.287.470">
    <property type="entry name" value="Helix hairpin bin"/>
    <property type="match status" value="1"/>
</dbReference>
<dbReference type="InterPro" id="IPR058792">
    <property type="entry name" value="Beta-barrel_RND_2"/>
</dbReference>
<dbReference type="SUPFAM" id="SSF111369">
    <property type="entry name" value="HlyD-like secretion proteins"/>
    <property type="match status" value="1"/>
</dbReference>
<evidence type="ECO:0000259" key="4">
    <source>
        <dbReference type="Pfam" id="PF25967"/>
    </source>
</evidence>
<sequence length="355" mass="36779">MPRRRLLYIVLVLVLLAAAAWFVLPRVLYGPKLEVERLAARPLTLTVVASGRVAGASESALGATLTARVRATPVEEGARVAAGTLLLSLESDEVAAQLAQAGAAAEEAAATLAEANRQYARQQGLFAQGFISGAALDAEDKKVRLARARVDAANGSVAAARARLSQLSVRAPHDGVLLAREVEVGDLVTAGKPVLSFAAGAGREIRLDVDERYLARLAPGQRARVAADARPDAPFDARLVKIAPRVDAERGTVEVTLAPDAPPAFLAHNMTVSAEMVAARKASALTVPAGALRDGAGGRQALRLAGGRVEAVPVRIGVEADGRVEVLSGLAAGDLLVLPGQDAVPGMRARAKAER</sequence>
<dbReference type="NCBIfam" id="TIGR01730">
    <property type="entry name" value="RND_mfp"/>
    <property type="match status" value="1"/>
</dbReference>
<evidence type="ECO:0000313" key="7">
    <source>
        <dbReference type="Proteomes" id="UP000482578"/>
    </source>
</evidence>
<feature type="domain" description="Multidrug resistance protein MdtA-like C-terminal permuted SH3" evidence="4">
    <location>
        <begin position="284"/>
        <end position="340"/>
    </location>
</feature>
<keyword evidence="2" id="KW-0175">Coiled coil</keyword>
<dbReference type="Pfam" id="PF25954">
    <property type="entry name" value="Beta-barrel_RND_2"/>
    <property type="match status" value="1"/>
</dbReference>
<dbReference type="Proteomes" id="UP000482578">
    <property type="component" value="Unassembled WGS sequence"/>
</dbReference>
<dbReference type="InterPro" id="IPR058647">
    <property type="entry name" value="BSH_CzcB-like"/>
</dbReference>
<dbReference type="AlphaFoldDB" id="A0A6B2KVF6"/>
<evidence type="ECO:0000259" key="3">
    <source>
        <dbReference type="Pfam" id="PF25954"/>
    </source>
</evidence>
<accession>A0A6B2KVF6</accession>
<dbReference type="Gene3D" id="2.40.420.20">
    <property type="match status" value="1"/>
</dbReference>
<organism evidence="6 7">
    <name type="scientific">Crenobacter caeni</name>
    <dbReference type="NCBI Taxonomy" id="2705474"/>
    <lineage>
        <taxon>Bacteria</taxon>
        <taxon>Pseudomonadati</taxon>
        <taxon>Pseudomonadota</taxon>
        <taxon>Betaproteobacteria</taxon>
        <taxon>Neisseriales</taxon>
        <taxon>Neisseriaceae</taxon>
        <taxon>Crenobacter</taxon>
    </lineage>
</organism>
<feature type="domain" description="CzcB-like barrel-sandwich hybrid" evidence="5">
    <location>
        <begin position="63"/>
        <end position="196"/>
    </location>
</feature>
<evidence type="ECO:0000256" key="1">
    <source>
        <dbReference type="ARBA" id="ARBA00009477"/>
    </source>
</evidence>
<evidence type="ECO:0000259" key="5">
    <source>
        <dbReference type="Pfam" id="PF25973"/>
    </source>
</evidence>
<feature type="coiled-coil region" evidence="2">
    <location>
        <begin position="98"/>
        <end position="125"/>
    </location>
</feature>
<dbReference type="PANTHER" id="PTHR30469:SF15">
    <property type="entry name" value="HLYD FAMILY OF SECRETION PROTEINS"/>
    <property type="match status" value="1"/>
</dbReference>
<dbReference type="EMBL" id="JAAGAA010000018">
    <property type="protein sequence ID" value="NDV14226.1"/>
    <property type="molecule type" value="Genomic_DNA"/>
</dbReference>
<dbReference type="Gene3D" id="2.40.50.100">
    <property type="match status" value="1"/>
</dbReference>
<evidence type="ECO:0000256" key="2">
    <source>
        <dbReference type="SAM" id="Coils"/>
    </source>
</evidence>
<name>A0A6B2KVF6_9NEIS</name>